<evidence type="ECO:0000256" key="1">
    <source>
        <dbReference type="SAM" id="SignalP"/>
    </source>
</evidence>
<keyword evidence="1" id="KW-0732">Signal</keyword>
<evidence type="ECO:0008006" key="4">
    <source>
        <dbReference type="Google" id="ProtNLM"/>
    </source>
</evidence>
<proteinExistence type="predicted"/>
<reference evidence="3" key="1">
    <citation type="journal article" date="2019" name="Int. J. Syst. Evol. Microbiol.">
        <title>The Global Catalogue of Microorganisms (GCM) 10K type strain sequencing project: providing services to taxonomists for standard genome sequencing and annotation.</title>
        <authorList>
            <consortium name="The Broad Institute Genomics Platform"/>
            <consortium name="The Broad Institute Genome Sequencing Center for Infectious Disease"/>
            <person name="Wu L."/>
            <person name="Ma J."/>
        </authorList>
    </citation>
    <scope>NUCLEOTIDE SEQUENCE [LARGE SCALE GENOMIC DNA]</scope>
    <source>
        <strain evidence="3">JCM 18198</strain>
    </source>
</reference>
<sequence>MKNYFTRVAFTLLMATAVISCEKTEVDQETTTTNKATQKSQANTAQALAPCPTTYALVLSGSSGSPIPAGFASTIFKVDLCTSPTGYSFVSQINIGGVLVRSVTGLCDMPGVPDFAWAVTGINSNFPSKLLRVQISTGAASVVANTTVPLQDIENFGNTGLFVAIKEGTSQLMKVSVPSGACTAFAPVGPTPQYNGLAVVGNNFQAISGITNLICSPTSGDIFEYTTAGGAYIAKYSYKNLTANPTWTMKELGFHFDACCGKRWTVGSSSGIISHNTNITPCVLPNPTFLLNTTTTGQNYWYIYDFMAKI</sequence>
<dbReference type="EMBL" id="BAABIP010000008">
    <property type="protein sequence ID" value="GAA4764600.1"/>
    <property type="molecule type" value="Genomic_DNA"/>
</dbReference>
<feature type="signal peptide" evidence="1">
    <location>
        <begin position="1"/>
        <end position="20"/>
    </location>
</feature>
<name>A0ABP8ZSH8_9FLAO</name>
<dbReference type="PROSITE" id="PS51257">
    <property type="entry name" value="PROKAR_LIPOPROTEIN"/>
    <property type="match status" value="1"/>
</dbReference>
<evidence type="ECO:0000313" key="3">
    <source>
        <dbReference type="Proteomes" id="UP001500141"/>
    </source>
</evidence>
<keyword evidence="3" id="KW-1185">Reference proteome</keyword>
<accession>A0ABP8ZSH8</accession>
<organism evidence="2 3">
    <name type="scientific">Flavobacterium hankyongi</name>
    <dbReference type="NCBI Taxonomy" id="1176532"/>
    <lineage>
        <taxon>Bacteria</taxon>
        <taxon>Pseudomonadati</taxon>
        <taxon>Bacteroidota</taxon>
        <taxon>Flavobacteriia</taxon>
        <taxon>Flavobacteriales</taxon>
        <taxon>Flavobacteriaceae</taxon>
        <taxon>Flavobacterium</taxon>
    </lineage>
</organism>
<dbReference type="RefSeq" id="WP_264542794.1">
    <property type="nucleotide sequence ID" value="NZ_BAABIP010000008.1"/>
</dbReference>
<gene>
    <name evidence="2" type="ORF">GCM10023230_12720</name>
</gene>
<dbReference type="Proteomes" id="UP001500141">
    <property type="component" value="Unassembled WGS sequence"/>
</dbReference>
<evidence type="ECO:0000313" key="2">
    <source>
        <dbReference type="EMBL" id="GAA4764600.1"/>
    </source>
</evidence>
<feature type="chain" id="PRO_5047122912" description="DUF3443 family protein" evidence="1">
    <location>
        <begin position="21"/>
        <end position="310"/>
    </location>
</feature>
<protein>
    <recommendedName>
        <fullName evidence="4">DUF3443 family protein</fullName>
    </recommendedName>
</protein>
<comment type="caution">
    <text evidence="2">The sequence shown here is derived from an EMBL/GenBank/DDBJ whole genome shotgun (WGS) entry which is preliminary data.</text>
</comment>